<comment type="catalytic activity">
    <reaction evidence="4">
        <text>a ribonucleoside 5'-triphosphate + H2O = a ribonucleoside 5'-phosphate + diphosphate + H(+)</text>
        <dbReference type="Rhea" id="RHEA:23996"/>
        <dbReference type="ChEBI" id="CHEBI:15377"/>
        <dbReference type="ChEBI" id="CHEBI:15378"/>
        <dbReference type="ChEBI" id="CHEBI:33019"/>
        <dbReference type="ChEBI" id="CHEBI:58043"/>
        <dbReference type="ChEBI" id="CHEBI:61557"/>
        <dbReference type="EC" id="3.6.1.9"/>
    </reaction>
</comment>
<evidence type="ECO:0000256" key="3">
    <source>
        <dbReference type="ARBA" id="ARBA00023080"/>
    </source>
</evidence>
<keyword evidence="6" id="KW-1185">Reference proteome</keyword>
<comment type="subcellular location">
    <subcellularLocation>
        <location evidence="4">Cytoplasm</location>
    </subcellularLocation>
</comment>
<comment type="function">
    <text evidence="4">Nucleoside triphosphate pyrophosphatase. May have a dual role in cell division arrest and in preventing the incorporation of modified nucleotides into cellular nucleic acids.</text>
</comment>
<dbReference type="Gene3D" id="3.90.950.10">
    <property type="match status" value="1"/>
</dbReference>
<comment type="similarity">
    <text evidence="4">Belongs to the Maf family.</text>
</comment>
<dbReference type="EMBL" id="OCNJ01000008">
    <property type="protein sequence ID" value="SOD98954.1"/>
    <property type="molecule type" value="Genomic_DNA"/>
</dbReference>
<accession>A0A286GVC2</accession>
<dbReference type="RefSeq" id="WP_097280557.1">
    <property type="nucleotide sequence ID" value="NZ_OCNJ01000008.1"/>
</dbReference>
<dbReference type="PANTHER" id="PTHR43213:SF5">
    <property type="entry name" value="BIFUNCTIONAL DTTP_UTP PYROPHOSPHATASE_METHYLTRANSFERASE PROTEIN-RELATED"/>
    <property type="match status" value="1"/>
</dbReference>
<dbReference type="OrthoDB" id="9813962at2"/>
<dbReference type="GO" id="GO:0005737">
    <property type="term" value="C:cytoplasm"/>
    <property type="evidence" value="ECO:0007669"/>
    <property type="project" value="UniProtKB-SubCell"/>
</dbReference>
<proteinExistence type="inferred from homology"/>
<dbReference type="Pfam" id="PF02545">
    <property type="entry name" value="Maf"/>
    <property type="match status" value="1"/>
</dbReference>
<protein>
    <recommendedName>
        <fullName evidence="4">Nucleoside triphosphate pyrophosphatase</fullName>
        <ecNumber evidence="4">3.6.1.9</ecNumber>
    </recommendedName>
    <alternativeName>
        <fullName evidence="4">Nucleotide pyrophosphatase</fullName>
        <shortName evidence="4">Nucleotide PPase</shortName>
    </alternativeName>
</protein>
<feature type="active site" description="Proton acceptor" evidence="4">
    <location>
        <position position="75"/>
    </location>
</feature>
<dbReference type="GO" id="GO:0009117">
    <property type="term" value="P:nucleotide metabolic process"/>
    <property type="evidence" value="ECO:0007669"/>
    <property type="project" value="UniProtKB-KW"/>
</dbReference>
<dbReference type="GO" id="GO:0047429">
    <property type="term" value="F:nucleoside triphosphate diphosphatase activity"/>
    <property type="evidence" value="ECO:0007669"/>
    <property type="project" value="UniProtKB-EC"/>
</dbReference>
<comment type="catalytic activity">
    <reaction evidence="4">
        <text>a 2'-deoxyribonucleoside 5'-triphosphate + H2O = a 2'-deoxyribonucleoside 5'-phosphate + diphosphate + H(+)</text>
        <dbReference type="Rhea" id="RHEA:44644"/>
        <dbReference type="ChEBI" id="CHEBI:15377"/>
        <dbReference type="ChEBI" id="CHEBI:15378"/>
        <dbReference type="ChEBI" id="CHEBI:33019"/>
        <dbReference type="ChEBI" id="CHEBI:61560"/>
        <dbReference type="ChEBI" id="CHEBI:65317"/>
        <dbReference type="EC" id="3.6.1.9"/>
    </reaction>
</comment>
<evidence type="ECO:0000313" key="6">
    <source>
        <dbReference type="Proteomes" id="UP000219621"/>
    </source>
</evidence>
<sequence length="198" mass="21493">MAELILASGSRTRQTLLSQAGVPFAVDVPRVDEDAVKAAMRAEGAPPGDVAEALAELKATRVSPKHVGALVVGCDQMLACEGTWYDKPTDRAAARDQLLALRGRTHELISCAVVVRDGERLWHHVDRARLTMRPFTEAFLDEYLDRAGDAVSQSVGAYQLEGLGAQLFARVQGDYFTILGMPLLPLLDFVRNHGVVTP</sequence>
<dbReference type="SUPFAM" id="SSF52972">
    <property type="entry name" value="ITPase-like"/>
    <property type="match status" value="1"/>
</dbReference>
<dbReference type="HAMAP" id="MF_00528">
    <property type="entry name" value="Maf"/>
    <property type="match status" value="1"/>
</dbReference>
<comment type="caution">
    <text evidence="4">Lacks conserved residue(s) required for the propagation of feature annotation.</text>
</comment>
<comment type="cofactor">
    <cofactor evidence="1 4">
        <name>a divalent metal cation</name>
        <dbReference type="ChEBI" id="CHEBI:60240"/>
    </cofactor>
</comment>
<reference evidence="5 6" key="1">
    <citation type="submission" date="2017-09" db="EMBL/GenBank/DDBJ databases">
        <authorList>
            <person name="Ehlers B."/>
            <person name="Leendertz F.H."/>
        </authorList>
    </citation>
    <scope>NUCLEOTIDE SEQUENCE [LARGE SCALE GENOMIC DNA]</scope>
    <source>
        <strain evidence="5 6">USBA 140</strain>
    </source>
</reference>
<name>A0A286GVC2_9PROT</name>
<evidence type="ECO:0000256" key="1">
    <source>
        <dbReference type="ARBA" id="ARBA00001968"/>
    </source>
</evidence>
<dbReference type="InterPro" id="IPR029001">
    <property type="entry name" value="ITPase-like_fam"/>
</dbReference>
<organism evidence="5 6">
    <name type="scientific">Caenispirillum bisanense</name>
    <dbReference type="NCBI Taxonomy" id="414052"/>
    <lineage>
        <taxon>Bacteria</taxon>
        <taxon>Pseudomonadati</taxon>
        <taxon>Pseudomonadota</taxon>
        <taxon>Alphaproteobacteria</taxon>
        <taxon>Rhodospirillales</taxon>
        <taxon>Novispirillaceae</taxon>
        <taxon>Caenispirillum</taxon>
    </lineage>
</organism>
<evidence type="ECO:0000313" key="5">
    <source>
        <dbReference type="EMBL" id="SOD98954.1"/>
    </source>
</evidence>
<dbReference type="PANTHER" id="PTHR43213">
    <property type="entry name" value="BIFUNCTIONAL DTTP/UTP PYROPHOSPHATASE/METHYLTRANSFERASE PROTEIN-RELATED"/>
    <property type="match status" value="1"/>
</dbReference>
<evidence type="ECO:0000256" key="4">
    <source>
        <dbReference type="HAMAP-Rule" id="MF_00528"/>
    </source>
</evidence>
<keyword evidence="3 4" id="KW-0546">Nucleotide metabolism</keyword>
<dbReference type="AlphaFoldDB" id="A0A286GVC2"/>
<evidence type="ECO:0000256" key="2">
    <source>
        <dbReference type="ARBA" id="ARBA00022801"/>
    </source>
</evidence>
<dbReference type="Proteomes" id="UP000219621">
    <property type="component" value="Unassembled WGS sequence"/>
</dbReference>
<dbReference type="PIRSF" id="PIRSF006305">
    <property type="entry name" value="Maf"/>
    <property type="match status" value="1"/>
</dbReference>
<keyword evidence="2 4" id="KW-0378">Hydrolase</keyword>
<dbReference type="InterPro" id="IPR003697">
    <property type="entry name" value="Maf-like"/>
</dbReference>
<keyword evidence="4" id="KW-0963">Cytoplasm</keyword>
<gene>
    <name evidence="5" type="ORF">SAMN05421508_108158</name>
</gene>
<dbReference type="CDD" id="cd00555">
    <property type="entry name" value="Maf"/>
    <property type="match status" value="1"/>
</dbReference>
<dbReference type="EC" id="3.6.1.9" evidence="4"/>